<keyword evidence="2 4" id="KW-0689">Ribosomal protein</keyword>
<reference evidence="5 6" key="1">
    <citation type="journal article" date="2016" name="Nat. Commun.">
        <title>Thousands of microbial genomes shed light on interconnected biogeochemical processes in an aquifer system.</title>
        <authorList>
            <person name="Anantharaman K."/>
            <person name="Brown C.T."/>
            <person name="Hug L.A."/>
            <person name="Sharon I."/>
            <person name="Castelle C.J."/>
            <person name="Probst A.J."/>
            <person name="Thomas B.C."/>
            <person name="Singh A."/>
            <person name="Wilkins M.J."/>
            <person name="Karaoz U."/>
            <person name="Brodie E.L."/>
            <person name="Williams K.H."/>
            <person name="Hubbard S.S."/>
            <person name="Banfield J.F."/>
        </authorList>
    </citation>
    <scope>NUCLEOTIDE SEQUENCE [LARGE SCALE GENOMIC DNA]</scope>
</reference>
<accession>A0A1F4UWF4</accession>
<dbReference type="Pfam" id="PF00572">
    <property type="entry name" value="Ribosomal_L13"/>
    <property type="match status" value="1"/>
</dbReference>
<sequence length="142" mass="15738">MKTYSPSSKNTQKKWVHIDAANKVLGKVAVEVANLLTGKNKATFSPHMDLGDKVVVTNAKNVVLTGNKLKNKIYYHHTGYPGGLRSIKADKLMDKKPTEVLRKAISGMLPKNKMHKVRMSNLFIYEGTEHPHNAQVSANAKS</sequence>
<proteinExistence type="inferred from homology"/>
<dbReference type="GO" id="GO:1990904">
    <property type="term" value="C:ribonucleoprotein complex"/>
    <property type="evidence" value="ECO:0007669"/>
    <property type="project" value="UniProtKB-KW"/>
</dbReference>
<dbReference type="GO" id="GO:0003735">
    <property type="term" value="F:structural constituent of ribosome"/>
    <property type="evidence" value="ECO:0007669"/>
    <property type="project" value="InterPro"/>
</dbReference>
<dbReference type="InterPro" id="IPR005823">
    <property type="entry name" value="Ribosomal_uL13_bac-type"/>
</dbReference>
<dbReference type="CDD" id="cd00392">
    <property type="entry name" value="Ribosomal_L13"/>
    <property type="match status" value="1"/>
</dbReference>
<organism evidence="5 6">
    <name type="scientific">candidate division WWE3 bacterium RIFCSPLOWO2_01_FULL_37_15</name>
    <dbReference type="NCBI Taxonomy" id="1802622"/>
    <lineage>
        <taxon>Bacteria</taxon>
        <taxon>Katanobacteria</taxon>
    </lineage>
</organism>
<dbReference type="NCBIfam" id="TIGR01066">
    <property type="entry name" value="rplM_bact"/>
    <property type="match status" value="1"/>
</dbReference>
<name>A0A1F4UWF4_UNCKA</name>
<comment type="subunit">
    <text evidence="4">Part of the 50S ribosomal subunit.</text>
</comment>
<evidence type="ECO:0000256" key="3">
    <source>
        <dbReference type="ARBA" id="ARBA00023274"/>
    </source>
</evidence>
<dbReference type="PANTHER" id="PTHR11545">
    <property type="entry name" value="RIBOSOMAL PROTEIN L13"/>
    <property type="match status" value="1"/>
</dbReference>
<dbReference type="InterPro" id="IPR005822">
    <property type="entry name" value="Ribosomal_uL13"/>
</dbReference>
<dbReference type="GO" id="GO:0017148">
    <property type="term" value="P:negative regulation of translation"/>
    <property type="evidence" value="ECO:0007669"/>
    <property type="project" value="TreeGrafter"/>
</dbReference>
<evidence type="ECO:0000256" key="1">
    <source>
        <dbReference type="ARBA" id="ARBA00006227"/>
    </source>
</evidence>
<evidence type="ECO:0000256" key="2">
    <source>
        <dbReference type="ARBA" id="ARBA00022980"/>
    </source>
</evidence>
<dbReference type="InterPro" id="IPR036899">
    <property type="entry name" value="Ribosomal_uL13_sf"/>
</dbReference>
<dbReference type="PANTHER" id="PTHR11545:SF2">
    <property type="entry name" value="LARGE RIBOSOMAL SUBUNIT PROTEIN UL13M"/>
    <property type="match status" value="1"/>
</dbReference>
<dbReference type="PIRSF" id="PIRSF002181">
    <property type="entry name" value="Ribosomal_L13"/>
    <property type="match status" value="1"/>
</dbReference>
<protein>
    <recommendedName>
        <fullName evidence="4">Large ribosomal subunit protein uL13</fullName>
    </recommendedName>
</protein>
<dbReference type="GO" id="GO:0003729">
    <property type="term" value="F:mRNA binding"/>
    <property type="evidence" value="ECO:0007669"/>
    <property type="project" value="TreeGrafter"/>
</dbReference>
<keyword evidence="3 4" id="KW-0687">Ribonucleoprotein</keyword>
<dbReference type="GO" id="GO:0005840">
    <property type="term" value="C:ribosome"/>
    <property type="evidence" value="ECO:0007669"/>
    <property type="project" value="UniProtKB-KW"/>
</dbReference>
<comment type="function">
    <text evidence="4">This protein is one of the early assembly proteins of the 50S ribosomal subunit, although it is not seen to bind rRNA by itself. It is important during the early stages of 50S assembly.</text>
</comment>
<evidence type="ECO:0000313" key="5">
    <source>
        <dbReference type="EMBL" id="OGC49281.1"/>
    </source>
</evidence>
<dbReference type="Gene3D" id="3.90.1180.10">
    <property type="entry name" value="Ribosomal protein L13"/>
    <property type="match status" value="1"/>
</dbReference>
<evidence type="ECO:0000256" key="4">
    <source>
        <dbReference type="HAMAP-Rule" id="MF_01366"/>
    </source>
</evidence>
<comment type="caution">
    <text evidence="5">The sequence shown here is derived from an EMBL/GenBank/DDBJ whole genome shotgun (WGS) entry which is preliminary data.</text>
</comment>
<dbReference type="SUPFAM" id="SSF52161">
    <property type="entry name" value="Ribosomal protein L13"/>
    <property type="match status" value="1"/>
</dbReference>
<dbReference type="GO" id="GO:0006412">
    <property type="term" value="P:translation"/>
    <property type="evidence" value="ECO:0007669"/>
    <property type="project" value="UniProtKB-UniRule"/>
</dbReference>
<dbReference type="EMBL" id="MEVF01000025">
    <property type="protein sequence ID" value="OGC49281.1"/>
    <property type="molecule type" value="Genomic_DNA"/>
</dbReference>
<evidence type="ECO:0000313" key="6">
    <source>
        <dbReference type="Proteomes" id="UP000177458"/>
    </source>
</evidence>
<comment type="similarity">
    <text evidence="1 4">Belongs to the universal ribosomal protein uL13 family.</text>
</comment>
<dbReference type="HAMAP" id="MF_01366">
    <property type="entry name" value="Ribosomal_uL13"/>
    <property type="match status" value="1"/>
</dbReference>
<dbReference type="AlphaFoldDB" id="A0A1F4UWF4"/>
<gene>
    <name evidence="4" type="primary">rplM</name>
    <name evidence="5" type="ORF">A3A69_02365</name>
</gene>
<dbReference type="Proteomes" id="UP000177458">
    <property type="component" value="Unassembled WGS sequence"/>
</dbReference>